<dbReference type="InterPro" id="IPR001466">
    <property type="entry name" value="Beta-lactam-related"/>
</dbReference>
<organism evidence="2 3">
    <name type="scientific">Dysgonomonas alginatilytica</name>
    <dbReference type="NCBI Taxonomy" id="1605892"/>
    <lineage>
        <taxon>Bacteria</taxon>
        <taxon>Pseudomonadati</taxon>
        <taxon>Bacteroidota</taxon>
        <taxon>Bacteroidia</taxon>
        <taxon>Bacteroidales</taxon>
        <taxon>Dysgonomonadaceae</taxon>
        <taxon>Dysgonomonas</taxon>
    </lineage>
</organism>
<sequence>MMKQLTTFFWVSLFATSSVFGQKSNDFTRIDSLIHAESQKPFNGVILISQNGKTAYFKKQGYSDLEKKTVLKDDSQFVIGSVSKQITAVMILQEYEKGHIQLHEPIKAYLPELTQGWADSVTVHDLLCHTHGVVDFNKLSLFPAGSQYLYSQIGYEILSDIVERINNDSFANLSLKLFRKIGMNNTFHPESKYYKDLVKSYNEDENGVLIPETEKTKYAPAGGFISTANDLLTWNDYLYNGKLLQQSTFDLMTTKQPNAVRNHPIFGETSYGYGITVDTNNDIQQLGQTGYVPGSVCMSFYFPESKVGVIVLENIAYDADNIKETFFYHTAILNMVRDNLSK</sequence>
<accession>A0A2V3PP77</accession>
<evidence type="ECO:0000313" key="3">
    <source>
        <dbReference type="Proteomes" id="UP000247973"/>
    </source>
</evidence>
<dbReference type="PANTHER" id="PTHR46825:SF9">
    <property type="entry name" value="BETA-LACTAMASE-RELATED DOMAIN-CONTAINING PROTEIN"/>
    <property type="match status" value="1"/>
</dbReference>
<protein>
    <submittedName>
        <fullName evidence="2">CubicO group peptidase (Beta-lactamase class C family)</fullName>
    </submittedName>
</protein>
<evidence type="ECO:0000259" key="1">
    <source>
        <dbReference type="Pfam" id="PF00144"/>
    </source>
</evidence>
<gene>
    <name evidence="2" type="ORF">CLV62_11722</name>
</gene>
<evidence type="ECO:0000313" key="2">
    <source>
        <dbReference type="EMBL" id="PXV62806.1"/>
    </source>
</evidence>
<dbReference type="RefSeq" id="WP_110311218.1">
    <property type="nucleotide sequence ID" value="NZ_QICL01000017.1"/>
</dbReference>
<dbReference type="Gene3D" id="3.40.710.10">
    <property type="entry name" value="DD-peptidase/beta-lactamase superfamily"/>
    <property type="match status" value="1"/>
</dbReference>
<comment type="caution">
    <text evidence="2">The sequence shown here is derived from an EMBL/GenBank/DDBJ whole genome shotgun (WGS) entry which is preliminary data.</text>
</comment>
<dbReference type="Pfam" id="PF00144">
    <property type="entry name" value="Beta-lactamase"/>
    <property type="match status" value="1"/>
</dbReference>
<dbReference type="SUPFAM" id="SSF56601">
    <property type="entry name" value="beta-lactamase/transpeptidase-like"/>
    <property type="match status" value="1"/>
</dbReference>
<reference evidence="2 3" key="1">
    <citation type="submission" date="2018-03" db="EMBL/GenBank/DDBJ databases">
        <title>Genomic Encyclopedia of Archaeal and Bacterial Type Strains, Phase II (KMG-II): from individual species to whole genera.</title>
        <authorList>
            <person name="Goeker M."/>
        </authorList>
    </citation>
    <scope>NUCLEOTIDE SEQUENCE [LARGE SCALE GENOMIC DNA]</scope>
    <source>
        <strain evidence="2 3">DSM 100214</strain>
    </source>
</reference>
<name>A0A2V3PP77_9BACT</name>
<dbReference type="OrthoDB" id="9793489at2"/>
<dbReference type="InterPro" id="IPR050491">
    <property type="entry name" value="AmpC-like"/>
</dbReference>
<dbReference type="AlphaFoldDB" id="A0A2V3PP77"/>
<keyword evidence="3" id="KW-1185">Reference proteome</keyword>
<feature type="domain" description="Beta-lactamase-related" evidence="1">
    <location>
        <begin position="45"/>
        <end position="320"/>
    </location>
</feature>
<dbReference type="PANTHER" id="PTHR46825">
    <property type="entry name" value="D-ALANYL-D-ALANINE-CARBOXYPEPTIDASE/ENDOPEPTIDASE AMPH"/>
    <property type="match status" value="1"/>
</dbReference>
<dbReference type="EMBL" id="QICL01000017">
    <property type="protein sequence ID" value="PXV62806.1"/>
    <property type="molecule type" value="Genomic_DNA"/>
</dbReference>
<proteinExistence type="predicted"/>
<dbReference type="InterPro" id="IPR012338">
    <property type="entry name" value="Beta-lactam/transpept-like"/>
</dbReference>
<dbReference type="Proteomes" id="UP000247973">
    <property type="component" value="Unassembled WGS sequence"/>
</dbReference>